<protein>
    <recommendedName>
        <fullName evidence="9">Glycosyltransferase RgtA/B/C/D-like domain-containing protein</fullName>
    </recommendedName>
</protein>
<proteinExistence type="predicted"/>
<feature type="transmembrane region" description="Helical" evidence="8">
    <location>
        <begin position="68"/>
        <end position="95"/>
    </location>
</feature>
<gene>
    <name evidence="10" type="ORF">A3D99_04690</name>
</gene>
<evidence type="ECO:0000256" key="5">
    <source>
        <dbReference type="ARBA" id="ARBA00022692"/>
    </source>
</evidence>
<dbReference type="Pfam" id="PF13231">
    <property type="entry name" value="PMT_2"/>
    <property type="match status" value="1"/>
</dbReference>
<feature type="transmembrane region" description="Helical" evidence="8">
    <location>
        <begin position="267"/>
        <end position="287"/>
    </location>
</feature>
<dbReference type="Proteomes" id="UP000177528">
    <property type="component" value="Unassembled WGS sequence"/>
</dbReference>
<evidence type="ECO:0000256" key="4">
    <source>
        <dbReference type="ARBA" id="ARBA00022679"/>
    </source>
</evidence>
<feature type="transmembrane region" description="Helical" evidence="8">
    <location>
        <begin position="299"/>
        <end position="316"/>
    </location>
</feature>
<feature type="domain" description="Glycosyltransferase RgtA/B/C/D-like" evidence="9">
    <location>
        <begin position="57"/>
        <end position="224"/>
    </location>
</feature>
<keyword evidence="3" id="KW-0328">Glycosyltransferase</keyword>
<feature type="transmembrane region" description="Helical" evidence="8">
    <location>
        <begin position="205"/>
        <end position="224"/>
    </location>
</feature>
<feature type="transmembrane region" description="Helical" evidence="8">
    <location>
        <begin position="176"/>
        <end position="193"/>
    </location>
</feature>
<dbReference type="InterPro" id="IPR050297">
    <property type="entry name" value="LipidA_mod_glycosyltrf_83"/>
</dbReference>
<reference evidence="10 11" key="1">
    <citation type="journal article" date="2016" name="Nat. Commun.">
        <title>Thousands of microbial genomes shed light on interconnected biogeochemical processes in an aquifer system.</title>
        <authorList>
            <person name="Anantharaman K."/>
            <person name="Brown C.T."/>
            <person name="Hug L.A."/>
            <person name="Sharon I."/>
            <person name="Castelle C.J."/>
            <person name="Probst A.J."/>
            <person name="Thomas B.C."/>
            <person name="Singh A."/>
            <person name="Wilkins M.J."/>
            <person name="Karaoz U."/>
            <person name="Brodie E.L."/>
            <person name="Williams K.H."/>
            <person name="Hubbard S.S."/>
            <person name="Banfield J.F."/>
        </authorList>
    </citation>
    <scope>NUCLEOTIDE SEQUENCE [LARGE SCALE GENOMIC DNA]</scope>
</reference>
<accession>A0A1G1X4E9</accession>
<evidence type="ECO:0000256" key="2">
    <source>
        <dbReference type="ARBA" id="ARBA00022475"/>
    </source>
</evidence>
<dbReference type="GO" id="GO:0016763">
    <property type="term" value="F:pentosyltransferase activity"/>
    <property type="evidence" value="ECO:0007669"/>
    <property type="project" value="TreeGrafter"/>
</dbReference>
<comment type="caution">
    <text evidence="10">The sequence shown here is derived from an EMBL/GenBank/DDBJ whole genome shotgun (WGS) entry which is preliminary data.</text>
</comment>
<keyword evidence="5 8" id="KW-0812">Transmembrane</keyword>
<evidence type="ECO:0000259" key="9">
    <source>
        <dbReference type="Pfam" id="PF13231"/>
    </source>
</evidence>
<sequence length="506" mass="56527">MSRTRTIWLLIAIVALAVALRSYYITLRSVWFDESFTWRLIQFPVADLIARTAADVHPPLYYILVKSWAVVFGSSALALRSFSVLCAALSIVGAYVFTSEAFRSKRAGIIAAAFLAVSPWVIAYAGEARMYTLGMTFALFSSFALIRGIRAQSFRWFAVYGVLAAAFFYVHYYALFTIAAQALAVLIILLWQTKGRVGEIIQDRSLWAALCGGMLALILVAPWVPRFLAQRSQVQEAYWIPRLTILSVPDTLYRVFVPTSTLPDRSGLMAIVLVLPLVLTILIWLLLGFWRKSDTRDGSYLTLVLALVPFMLGIGISLGSRSLYNDRFFAFAGIFIFIALAALVDRISYSRFRTGAVAIVLIFSIWAHARSWNELDIAHSPGVHGAMQYIAHHRGIDDKILVSSPYIYFPAAHYMKEEFQADQAVRLYSADGKLSHFSGAPIAVASDVASAQDISEYREAVWVVDTTGFTEQPFAAPANWHELSKEVFPEVFVHQGDIVVRQMRVL</sequence>
<evidence type="ECO:0000256" key="3">
    <source>
        <dbReference type="ARBA" id="ARBA00022676"/>
    </source>
</evidence>
<keyword evidence="7 8" id="KW-0472">Membrane</keyword>
<evidence type="ECO:0000313" key="11">
    <source>
        <dbReference type="Proteomes" id="UP000177528"/>
    </source>
</evidence>
<comment type="subcellular location">
    <subcellularLocation>
        <location evidence="1">Cell membrane</location>
        <topology evidence="1">Multi-pass membrane protein</topology>
    </subcellularLocation>
</comment>
<feature type="transmembrane region" description="Helical" evidence="8">
    <location>
        <begin position="328"/>
        <end position="345"/>
    </location>
</feature>
<evidence type="ECO:0000256" key="6">
    <source>
        <dbReference type="ARBA" id="ARBA00022989"/>
    </source>
</evidence>
<organism evidence="10 11">
    <name type="scientific">Candidatus Andersenbacteria bacterium RIFCSPHIGHO2_12_FULL_45_11</name>
    <dbReference type="NCBI Taxonomy" id="1797281"/>
    <lineage>
        <taxon>Bacteria</taxon>
        <taxon>Candidatus Anderseniibacteriota</taxon>
    </lineage>
</organism>
<evidence type="ECO:0000313" key="10">
    <source>
        <dbReference type="EMBL" id="OGY34896.1"/>
    </source>
</evidence>
<evidence type="ECO:0000256" key="7">
    <source>
        <dbReference type="ARBA" id="ARBA00023136"/>
    </source>
</evidence>
<dbReference type="GO" id="GO:0005886">
    <property type="term" value="C:plasma membrane"/>
    <property type="evidence" value="ECO:0007669"/>
    <property type="project" value="UniProtKB-SubCell"/>
</dbReference>
<dbReference type="PANTHER" id="PTHR33908:SF11">
    <property type="entry name" value="MEMBRANE PROTEIN"/>
    <property type="match status" value="1"/>
</dbReference>
<evidence type="ECO:0000256" key="8">
    <source>
        <dbReference type="SAM" id="Phobius"/>
    </source>
</evidence>
<dbReference type="GO" id="GO:0009103">
    <property type="term" value="P:lipopolysaccharide biosynthetic process"/>
    <property type="evidence" value="ECO:0007669"/>
    <property type="project" value="UniProtKB-ARBA"/>
</dbReference>
<evidence type="ECO:0000256" key="1">
    <source>
        <dbReference type="ARBA" id="ARBA00004651"/>
    </source>
</evidence>
<name>A0A1G1X4E9_9BACT</name>
<feature type="transmembrane region" description="Helical" evidence="8">
    <location>
        <begin position="130"/>
        <end position="146"/>
    </location>
</feature>
<feature type="transmembrane region" description="Helical" evidence="8">
    <location>
        <begin position="107"/>
        <end position="124"/>
    </location>
</feature>
<dbReference type="AlphaFoldDB" id="A0A1G1X4E9"/>
<keyword evidence="4" id="KW-0808">Transferase</keyword>
<keyword evidence="2" id="KW-1003">Cell membrane</keyword>
<dbReference type="InterPro" id="IPR038731">
    <property type="entry name" value="RgtA/B/C-like"/>
</dbReference>
<dbReference type="EMBL" id="MHHR01000008">
    <property type="protein sequence ID" value="OGY34896.1"/>
    <property type="molecule type" value="Genomic_DNA"/>
</dbReference>
<keyword evidence="6 8" id="KW-1133">Transmembrane helix</keyword>
<dbReference type="PANTHER" id="PTHR33908">
    <property type="entry name" value="MANNOSYLTRANSFERASE YKCB-RELATED"/>
    <property type="match status" value="1"/>
</dbReference>